<evidence type="ECO:0000313" key="3">
    <source>
        <dbReference type="EMBL" id="OJJ54638.1"/>
    </source>
</evidence>
<feature type="region of interest" description="Disordered" evidence="1">
    <location>
        <begin position="89"/>
        <end position="126"/>
    </location>
</feature>
<feature type="compositionally biased region" description="Basic and acidic residues" evidence="1">
    <location>
        <begin position="105"/>
        <end position="118"/>
    </location>
</feature>
<dbReference type="CDD" id="cd18186">
    <property type="entry name" value="BTB_POZ_ZBTB_KLHL-like"/>
    <property type="match status" value="1"/>
</dbReference>
<evidence type="ECO:0000259" key="2">
    <source>
        <dbReference type="PROSITE" id="PS50097"/>
    </source>
</evidence>
<dbReference type="Gene3D" id="3.30.710.10">
    <property type="entry name" value="Potassium Channel Kv1.1, Chain A"/>
    <property type="match status" value="1"/>
</dbReference>
<dbReference type="EMBL" id="KV878594">
    <property type="protein sequence ID" value="OJJ54638.1"/>
    <property type="molecule type" value="Genomic_DNA"/>
</dbReference>
<organism evidence="3 4">
    <name type="scientific">Aspergillus sydowii CBS 593.65</name>
    <dbReference type="NCBI Taxonomy" id="1036612"/>
    <lineage>
        <taxon>Eukaryota</taxon>
        <taxon>Fungi</taxon>
        <taxon>Dikarya</taxon>
        <taxon>Ascomycota</taxon>
        <taxon>Pezizomycotina</taxon>
        <taxon>Eurotiomycetes</taxon>
        <taxon>Eurotiomycetidae</taxon>
        <taxon>Eurotiales</taxon>
        <taxon>Aspergillaceae</taxon>
        <taxon>Aspergillus</taxon>
        <taxon>Aspergillus subgen. Nidulantes</taxon>
    </lineage>
</organism>
<dbReference type="GeneID" id="63766032"/>
<evidence type="ECO:0000313" key="4">
    <source>
        <dbReference type="Proteomes" id="UP000184356"/>
    </source>
</evidence>
<dbReference type="InterPro" id="IPR000210">
    <property type="entry name" value="BTB/POZ_dom"/>
</dbReference>
<dbReference type="PANTHER" id="PTHR47843:SF2">
    <property type="entry name" value="BTB DOMAIN-CONTAINING PROTEIN"/>
    <property type="match status" value="1"/>
</dbReference>
<dbReference type="PROSITE" id="PS50097">
    <property type="entry name" value="BTB"/>
    <property type="match status" value="1"/>
</dbReference>
<name>A0A1L9T5F7_9EURO</name>
<dbReference type="OrthoDB" id="6359816at2759"/>
<dbReference type="STRING" id="1036612.A0A1L9T5F7"/>
<feature type="domain" description="BTB" evidence="2">
    <location>
        <begin position="16"/>
        <end position="80"/>
    </location>
</feature>
<gene>
    <name evidence="3" type="ORF">ASPSYDRAFT_61207</name>
</gene>
<proteinExistence type="predicted"/>
<evidence type="ECO:0000256" key="1">
    <source>
        <dbReference type="SAM" id="MobiDB-lite"/>
    </source>
</evidence>
<dbReference type="VEuPathDB" id="FungiDB:ASPSYDRAFT_61207"/>
<protein>
    <recommendedName>
        <fullName evidence="2">BTB domain-containing protein</fullName>
    </recommendedName>
</protein>
<accession>A0A1L9T5F7</accession>
<dbReference type="InterPro" id="IPR011333">
    <property type="entry name" value="SKP1/BTB/POZ_sf"/>
</dbReference>
<dbReference type="Proteomes" id="UP000184356">
    <property type="component" value="Unassembled WGS sequence"/>
</dbReference>
<dbReference type="PANTHER" id="PTHR47843">
    <property type="entry name" value="BTB DOMAIN-CONTAINING PROTEIN-RELATED"/>
    <property type="match status" value="1"/>
</dbReference>
<dbReference type="SUPFAM" id="SSF54695">
    <property type="entry name" value="POZ domain"/>
    <property type="match status" value="1"/>
</dbReference>
<dbReference type="RefSeq" id="XP_040698444.1">
    <property type="nucleotide sequence ID" value="XM_040849959.1"/>
</dbReference>
<dbReference type="AlphaFoldDB" id="A0A1L9T5F7"/>
<keyword evidence="4" id="KW-1185">Reference proteome</keyword>
<reference evidence="4" key="1">
    <citation type="journal article" date="2017" name="Genome Biol.">
        <title>Comparative genomics reveals high biological diversity and specific adaptations in the industrially and medically important fungal genus Aspergillus.</title>
        <authorList>
            <person name="de Vries R.P."/>
            <person name="Riley R."/>
            <person name="Wiebenga A."/>
            <person name="Aguilar-Osorio G."/>
            <person name="Amillis S."/>
            <person name="Uchima C.A."/>
            <person name="Anderluh G."/>
            <person name="Asadollahi M."/>
            <person name="Askin M."/>
            <person name="Barry K."/>
            <person name="Battaglia E."/>
            <person name="Bayram O."/>
            <person name="Benocci T."/>
            <person name="Braus-Stromeyer S.A."/>
            <person name="Caldana C."/>
            <person name="Canovas D."/>
            <person name="Cerqueira G.C."/>
            <person name="Chen F."/>
            <person name="Chen W."/>
            <person name="Choi C."/>
            <person name="Clum A."/>
            <person name="Dos Santos R.A."/>
            <person name="Damasio A.R."/>
            <person name="Diallinas G."/>
            <person name="Emri T."/>
            <person name="Fekete E."/>
            <person name="Flipphi M."/>
            <person name="Freyberg S."/>
            <person name="Gallo A."/>
            <person name="Gournas C."/>
            <person name="Habgood R."/>
            <person name="Hainaut M."/>
            <person name="Harispe M.L."/>
            <person name="Henrissat B."/>
            <person name="Hilden K.S."/>
            <person name="Hope R."/>
            <person name="Hossain A."/>
            <person name="Karabika E."/>
            <person name="Karaffa L."/>
            <person name="Karanyi Z."/>
            <person name="Krasevec N."/>
            <person name="Kuo A."/>
            <person name="Kusch H."/>
            <person name="LaButti K."/>
            <person name="Lagendijk E.L."/>
            <person name="Lapidus A."/>
            <person name="Levasseur A."/>
            <person name="Lindquist E."/>
            <person name="Lipzen A."/>
            <person name="Logrieco A.F."/>
            <person name="MacCabe A."/>
            <person name="Maekelae M.R."/>
            <person name="Malavazi I."/>
            <person name="Melin P."/>
            <person name="Meyer V."/>
            <person name="Mielnichuk N."/>
            <person name="Miskei M."/>
            <person name="Molnar A.P."/>
            <person name="Mule G."/>
            <person name="Ngan C.Y."/>
            <person name="Orejas M."/>
            <person name="Orosz E."/>
            <person name="Ouedraogo J.P."/>
            <person name="Overkamp K.M."/>
            <person name="Park H.-S."/>
            <person name="Perrone G."/>
            <person name="Piumi F."/>
            <person name="Punt P.J."/>
            <person name="Ram A.F."/>
            <person name="Ramon A."/>
            <person name="Rauscher S."/>
            <person name="Record E."/>
            <person name="Riano-Pachon D.M."/>
            <person name="Robert V."/>
            <person name="Roehrig J."/>
            <person name="Ruller R."/>
            <person name="Salamov A."/>
            <person name="Salih N.S."/>
            <person name="Samson R.A."/>
            <person name="Sandor E."/>
            <person name="Sanguinetti M."/>
            <person name="Schuetze T."/>
            <person name="Sepcic K."/>
            <person name="Shelest E."/>
            <person name="Sherlock G."/>
            <person name="Sophianopoulou V."/>
            <person name="Squina F.M."/>
            <person name="Sun H."/>
            <person name="Susca A."/>
            <person name="Todd R.B."/>
            <person name="Tsang A."/>
            <person name="Unkles S.E."/>
            <person name="van de Wiele N."/>
            <person name="van Rossen-Uffink D."/>
            <person name="Oliveira J.V."/>
            <person name="Vesth T.C."/>
            <person name="Visser J."/>
            <person name="Yu J.-H."/>
            <person name="Zhou M."/>
            <person name="Andersen M.R."/>
            <person name="Archer D.B."/>
            <person name="Baker S.E."/>
            <person name="Benoit I."/>
            <person name="Brakhage A.A."/>
            <person name="Braus G.H."/>
            <person name="Fischer R."/>
            <person name="Frisvad J.C."/>
            <person name="Goldman G.H."/>
            <person name="Houbraken J."/>
            <person name="Oakley B."/>
            <person name="Pocsi I."/>
            <person name="Scazzocchio C."/>
            <person name="Seiboth B."/>
            <person name="vanKuyk P.A."/>
            <person name="Wortman J."/>
            <person name="Dyer P.S."/>
            <person name="Grigoriev I.V."/>
        </authorList>
    </citation>
    <scope>NUCLEOTIDE SEQUENCE [LARGE SCALE GENOMIC DNA]</scope>
    <source>
        <strain evidence="4">CBS 593.65</strain>
    </source>
</reference>
<sequence>MSKEHDLPYFSFLNSPTVSLKATEHGRPFQIHRDLLASKSKTIASAFDRGFGEGQKGLYTFQNTSEGTLARFIEWAYTADYPAIIKPTEAEEPTAVKPEPAQINRTKDDSMDGPDEKTLAGTNSGPNLTQENHPLLSHIRLYIFCSIYVIPDLQKLAFDRATKAFTELNQPTTLDTQLAVTAAMRVSFRKLLPNDQLLDWLAQYAAYNVVHLRIQRGFHDLLEESPTLASRMVLSLKPTGVPPWEGRPPKYEFAHYAPDYHYDDGYD</sequence>